<sequence>MAYNTFSNTVTIANGASLSSAIAINGSTPVAIIAPAAWTAAHVQIEVSLNGTDFFPLRDQATTLVQVHITAGGANTLPPSLVNGWDFIRLRSVTATTLTDVNQGADRVITIVTQKFST</sequence>
<proteinExistence type="predicted"/>
<name>A0A6J7X313_9CAUD</name>
<evidence type="ECO:0000313" key="2">
    <source>
        <dbReference type="EMBL" id="CAB5225304.1"/>
    </source>
</evidence>
<protein>
    <submittedName>
        <fullName evidence="2">Uncharacterized protein</fullName>
    </submittedName>
</protein>
<evidence type="ECO:0000313" key="1">
    <source>
        <dbReference type="EMBL" id="CAB4156995.1"/>
    </source>
</evidence>
<dbReference type="EMBL" id="LR798343">
    <property type="protein sequence ID" value="CAB5225304.1"/>
    <property type="molecule type" value="Genomic_DNA"/>
</dbReference>
<organism evidence="2">
    <name type="scientific">uncultured Caudovirales phage</name>
    <dbReference type="NCBI Taxonomy" id="2100421"/>
    <lineage>
        <taxon>Viruses</taxon>
        <taxon>Duplodnaviria</taxon>
        <taxon>Heunggongvirae</taxon>
        <taxon>Uroviricota</taxon>
        <taxon>Caudoviricetes</taxon>
        <taxon>Peduoviridae</taxon>
        <taxon>Maltschvirus</taxon>
        <taxon>Maltschvirus maltsch</taxon>
    </lineage>
</organism>
<gene>
    <name evidence="1" type="ORF">UFOVP675_23</name>
    <name evidence="2" type="ORF">UFOVP747_7</name>
</gene>
<reference evidence="2" key="1">
    <citation type="submission" date="2020-05" db="EMBL/GenBank/DDBJ databases">
        <authorList>
            <person name="Chiriac C."/>
            <person name="Salcher M."/>
            <person name="Ghai R."/>
            <person name="Kavagutti S V."/>
        </authorList>
    </citation>
    <scope>NUCLEOTIDE SEQUENCE</scope>
</reference>
<dbReference type="EMBL" id="LR796648">
    <property type="protein sequence ID" value="CAB4156995.1"/>
    <property type="molecule type" value="Genomic_DNA"/>
</dbReference>
<accession>A0A6J7X313</accession>